<accession>A0ABP0MRD9</accession>
<comment type="caution">
    <text evidence="1">The sequence shown here is derived from an EMBL/GenBank/DDBJ whole genome shotgun (WGS) entry which is preliminary data.</text>
</comment>
<reference evidence="1 2" key="1">
    <citation type="submission" date="2024-02" db="EMBL/GenBank/DDBJ databases">
        <authorList>
            <person name="Chen Y."/>
            <person name="Shah S."/>
            <person name="Dougan E. K."/>
            <person name="Thang M."/>
            <person name="Chan C."/>
        </authorList>
    </citation>
    <scope>NUCLEOTIDE SEQUENCE [LARGE SCALE GENOMIC DNA]</scope>
</reference>
<gene>
    <name evidence="1" type="ORF">SCF082_LOCUS28767</name>
</gene>
<organism evidence="1 2">
    <name type="scientific">Durusdinium trenchii</name>
    <dbReference type="NCBI Taxonomy" id="1381693"/>
    <lineage>
        <taxon>Eukaryota</taxon>
        <taxon>Sar</taxon>
        <taxon>Alveolata</taxon>
        <taxon>Dinophyceae</taxon>
        <taxon>Suessiales</taxon>
        <taxon>Symbiodiniaceae</taxon>
        <taxon>Durusdinium</taxon>
    </lineage>
</organism>
<protein>
    <submittedName>
        <fullName evidence="1">Uncharacterized protein</fullName>
    </submittedName>
</protein>
<dbReference type="EMBL" id="CAXAMM010022836">
    <property type="protein sequence ID" value="CAK9052625.1"/>
    <property type="molecule type" value="Genomic_DNA"/>
</dbReference>
<name>A0ABP0MRD9_9DINO</name>
<sequence length="195" mass="21554">MQPTGATRHCLLRRLALGMVAFVLLCRWSCDGNETFVPARGIDGDMSRRGLLAVAGPALLGGPGTASAMTQGITDVVEYMNRRKRELVPYMKQGIDYLETHEIDERMMLFLPKMCRKMEAYAGLQSRGAAPDKNTYRLNASVKAFEKAIKAGDKKAALEAFQKYQDDIPEGIARFDIHNPVTYEGPKDVNLPAAT</sequence>
<evidence type="ECO:0000313" key="1">
    <source>
        <dbReference type="EMBL" id="CAK9052625.1"/>
    </source>
</evidence>
<proteinExistence type="predicted"/>
<evidence type="ECO:0000313" key="2">
    <source>
        <dbReference type="Proteomes" id="UP001642464"/>
    </source>
</evidence>
<keyword evidence="2" id="KW-1185">Reference proteome</keyword>
<dbReference type="Proteomes" id="UP001642464">
    <property type="component" value="Unassembled WGS sequence"/>
</dbReference>